<dbReference type="AlphaFoldDB" id="A0A0E9W437"/>
<dbReference type="EMBL" id="GBXM01023455">
    <property type="protein sequence ID" value="JAH85122.1"/>
    <property type="molecule type" value="Transcribed_RNA"/>
</dbReference>
<protein>
    <submittedName>
        <fullName evidence="1">Uncharacterized protein</fullName>
    </submittedName>
</protein>
<organism evidence="1">
    <name type="scientific">Anguilla anguilla</name>
    <name type="common">European freshwater eel</name>
    <name type="synonym">Muraena anguilla</name>
    <dbReference type="NCBI Taxonomy" id="7936"/>
    <lineage>
        <taxon>Eukaryota</taxon>
        <taxon>Metazoa</taxon>
        <taxon>Chordata</taxon>
        <taxon>Craniata</taxon>
        <taxon>Vertebrata</taxon>
        <taxon>Euteleostomi</taxon>
        <taxon>Actinopterygii</taxon>
        <taxon>Neopterygii</taxon>
        <taxon>Teleostei</taxon>
        <taxon>Anguilliformes</taxon>
        <taxon>Anguillidae</taxon>
        <taxon>Anguilla</taxon>
    </lineage>
</organism>
<name>A0A0E9W437_ANGAN</name>
<accession>A0A0E9W437</accession>
<sequence>MHIYTYILTICTHSATYTTGLSFITRFCSLRENSLLVLPEIQW</sequence>
<reference evidence="1" key="2">
    <citation type="journal article" date="2015" name="Fish Shellfish Immunol.">
        <title>Early steps in the European eel (Anguilla anguilla)-Vibrio vulnificus interaction in the gills: Role of the RtxA13 toxin.</title>
        <authorList>
            <person name="Callol A."/>
            <person name="Pajuelo D."/>
            <person name="Ebbesson L."/>
            <person name="Teles M."/>
            <person name="MacKenzie S."/>
            <person name="Amaro C."/>
        </authorList>
    </citation>
    <scope>NUCLEOTIDE SEQUENCE</scope>
</reference>
<evidence type="ECO:0000313" key="1">
    <source>
        <dbReference type="EMBL" id="JAH85122.1"/>
    </source>
</evidence>
<proteinExistence type="predicted"/>
<reference evidence="1" key="1">
    <citation type="submission" date="2014-11" db="EMBL/GenBank/DDBJ databases">
        <authorList>
            <person name="Amaro Gonzalez C."/>
        </authorList>
    </citation>
    <scope>NUCLEOTIDE SEQUENCE</scope>
</reference>